<dbReference type="InterPro" id="IPR029058">
    <property type="entry name" value="AB_hydrolase_fold"/>
</dbReference>
<dbReference type="RefSeq" id="WP_016265468.1">
    <property type="nucleotide sequence ID" value="NZ_CAKMCP010000002.1"/>
</dbReference>
<accession>A0A094XXE6</accession>
<protein>
    <submittedName>
        <fullName evidence="2">Esterase</fullName>
    </submittedName>
</protein>
<dbReference type="SUPFAM" id="SSF53474">
    <property type="entry name" value="alpha/beta-Hydrolases"/>
    <property type="match status" value="1"/>
</dbReference>
<evidence type="ECO:0000313" key="2">
    <source>
        <dbReference type="EMBL" id="SPE20529.1"/>
    </source>
</evidence>
<dbReference type="EMBL" id="OKRC01000003">
    <property type="protein sequence ID" value="SPE20529.1"/>
    <property type="molecule type" value="Genomic_DNA"/>
</dbReference>
<sequence length="254" mass="28585">MALVLKRQIKGIPVLEVVAENARHEPLPLVVYYHGWRSAKELVLTQARKLAQAGMRVVLPDALNHGERLQPVSEIPSWTFWQSIQTNLAEFSLIIDYWQQLHLIKDDLIGVGGVSMGGMTTAALLTKHPEIKVAACIMGSPAPLTYVRLVRDNVRQHGLQQPADLGLLTSWLTAYDLTQQPNALANRPVLFWHGTEDERIPYNQMADFERQIKGQSYAQNVTFMTGQGERHLVQPALMTTITDFFATHLKIKSE</sequence>
<dbReference type="GO" id="GO:0052689">
    <property type="term" value="F:carboxylic ester hydrolase activity"/>
    <property type="evidence" value="ECO:0007669"/>
    <property type="project" value="UniProtKB-ARBA"/>
</dbReference>
<dbReference type="GO" id="GO:0008236">
    <property type="term" value="F:serine-type peptidase activity"/>
    <property type="evidence" value="ECO:0007669"/>
    <property type="project" value="InterPro"/>
</dbReference>
<dbReference type="PANTHER" id="PTHR22946:SF9">
    <property type="entry name" value="POLYKETIDE TRANSFERASE AF380"/>
    <property type="match status" value="1"/>
</dbReference>
<dbReference type="Proteomes" id="UP000239650">
    <property type="component" value="Unassembled WGS sequence"/>
</dbReference>
<dbReference type="InterPro" id="IPR050261">
    <property type="entry name" value="FrsA_esterase"/>
</dbReference>
<proteinExistence type="predicted"/>
<dbReference type="AlphaFoldDB" id="A0A094XXE6"/>
<name>A0A094XXE6_LATSK</name>
<organism evidence="2 3">
    <name type="scientific">Latilactobacillus sakei</name>
    <name type="common">Lactobacillus sakei</name>
    <dbReference type="NCBI Taxonomy" id="1599"/>
    <lineage>
        <taxon>Bacteria</taxon>
        <taxon>Bacillati</taxon>
        <taxon>Bacillota</taxon>
        <taxon>Bacilli</taxon>
        <taxon>Lactobacillales</taxon>
        <taxon>Lactobacillaceae</taxon>
        <taxon>Latilactobacillus</taxon>
    </lineage>
</organism>
<comment type="caution">
    <text evidence="2">The sequence shown here is derived from an EMBL/GenBank/DDBJ whole genome shotgun (WGS) entry which is preliminary data.</text>
</comment>
<dbReference type="GeneID" id="57132331"/>
<reference evidence="2 3" key="1">
    <citation type="submission" date="2018-02" db="EMBL/GenBank/DDBJ databases">
        <authorList>
            <person name="Rodrigo-Torres L."/>
            <person name="Arahal R. D."/>
            <person name="Lucena T."/>
        </authorList>
    </citation>
    <scope>NUCLEOTIDE SEQUENCE [LARGE SCALE GENOMIC DNA]</scope>
    <source>
        <strain evidence="2 3">CECT 9267</strain>
    </source>
</reference>
<evidence type="ECO:0000256" key="1">
    <source>
        <dbReference type="ARBA" id="ARBA00022801"/>
    </source>
</evidence>
<dbReference type="Gene3D" id="3.40.50.1820">
    <property type="entry name" value="alpha/beta hydrolase"/>
    <property type="match status" value="1"/>
</dbReference>
<gene>
    <name evidence="2" type="ORF">LAS9267_00919</name>
</gene>
<dbReference type="PANTHER" id="PTHR22946">
    <property type="entry name" value="DIENELACTONE HYDROLASE DOMAIN-CONTAINING PROTEIN-RELATED"/>
    <property type="match status" value="1"/>
</dbReference>
<evidence type="ECO:0000313" key="3">
    <source>
        <dbReference type="Proteomes" id="UP000239650"/>
    </source>
</evidence>
<dbReference type="GO" id="GO:0006508">
    <property type="term" value="P:proteolysis"/>
    <property type="evidence" value="ECO:0007669"/>
    <property type="project" value="InterPro"/>
</dbReference>
<dbReference type="InterPro" id="IPR001375">
    <property type="entry name" value="Peptidase_S9_cat"/>
</dbReference>
<dbReference type="Pfam" id="PF00326">
    <property type="entry name" value="Peptidase_S9"/>
    <property type="match status" value="1"/>
</dbReference>
<keyword evidence="1" id="KW-0378">Hydrolase</keyword>